<dbReference type="AlphaFoldDB" id="A0ABD5RER4"/>
<protein>
    <submittedName>
        <fullName evidence="1">Uncharacterized protein</fullName>
    </submittedName>
</protein>
<accession>A0ABD5RER4</accession>
<comment type="caution">
    <text evidence="1">The sequence shown here is derived from an EMBL/GenBank/DDBJ whole genome shotgun (WGS) entry which is preliminary data.</text>
</comment>
<evidence type="ECO:0000313" key="1">
    <source>
        <dbReference type="EMBL" id="MFC5368380.1"/>
    </source>
</evidence>
<keyword evidence="2" id="KW-1185">Reference proteome</keyword>
<name>A0ABD5RER4_9EURY</name>
<gene>
    <name evidence="1" type="ORF">ACFPJ5_15730</name>
</gene>
<dbReference type="RefSeq" id="WP_227230658.1">
    <property type="nucleotide sequence ID" value="NZ_JAJCVJ010000002.1"/>
</dbReference>
<organism evidence="1 2">
    <name type="scientific">Salinirubrum litoreum</name>
    <dbReference type="NCBI Taxonomy" id="1126234"/>
    <lineage>
        <taxon>Archaea</taxon>
        <taxon>Methanobacteriati</taxon>
        <taxon>Methanobacteriota</taxon>
        <taxon>Stenosarchaea group</taxon>
        <taxon>Halobacteria</taxon>
        <taxon>Halobacteriales</taxon>
        <taxon>Haloferacaceae</taxon>
        <taxon>Salinirubrum</taxon>
    </lineage>
</organism>
<reference evidence="1 2" key="1">
    <citation type="journal article" date="2019" name="Int. J. Syst. Evol. Microbiol.">
        <title>The Global Catalogue of Microorganisms (GCM) 10K type strain sequencing project: providing services to taxonomists for standard genome sequencing and annotation.</title>
        <authorList>
            <consortium name="The Broad Institute Genomics Platform"/>
            <consortium name="The Broad Institute Genome Sequencing Center for Infectious Disease"/>
            <person name="Wu L."/>
            <person name="Ma J."/>
        </authorList>
    </citation>
    <scope>NUCLEOTIDE SEQUENCE [LARGE SCALE GENOMIC DNA]</scope>
    <source>
        <strain evidence="1 2">CGMCC 1.12237</strain>
    </source>
</reference>
<sequence>MPNSENGSEASGSGRGIKRRECLSATGGLATISGIQSIWSMKDPSDVENINVTESVILDSVPEFVSPDTTKIWDENSSRYIFFGIDSKHDLSPENFEVQSGKFRGQPITKPALISLRGRKTRLNHPIYIEKEQRIATYVSDGLLFRIPTELPKESIVLRHGNNQLNKNSNKVLKSGKEVSSAVNDMFVEGGDMVVDLQLDNSSDVRSTVYGAINLQSPARTTHGFSITVEGNASTEYREVVSFDRGGYTGELVMSGGVNKQFRL</sequence>
<dbReference type="EMBL" id="JBHSKX010000002">
    <property type="protein sequence ID" value="MFC5368380.1"/>
    <property type="molecule type" value="Genomic_DNA"/>
</dbReference>
<evidence type="ECO:0000313" key="2">
    <source>
        <dbReference type="Proteomes" id="UP001596201"/>
    </source>
</evidence>
<dbReference type="Proteomes" id="UP001596201">
    <property type="component" value="Unassembled WGS sequence"/>
</dbReference>
<proteinExistence type="predicted"/>